<evidence type="ECO:0000256" key="1">
    <source>
        <dbReference type="SAM" id="MobiDB-lite"/>
    </source>
</evidence>
<feature type="signal peptide" evidence="2">
    <location>
        <begin position="1"/>
        <end position="18"/>
    </location>
</feature>
<feature type="compositionally biased region" description="Basic and acidic residues" evidence="1">
    <location>
        <begin position="46"/>
        <end position="63"/>
    </location>
</feature>
<keyword evidence="2" id="KW-0732">Signal</keyword>
<proteinExistence type="predicted"/>
<dbReference type="RefSeq" id="WP_135262378.1">
    <property type="nucleotide sequence ID" value="NZ_SMLM01000001.1"/>
</dbReference>
<protein>
    <recommendedName>
        <fullName evidence="5">Lipoprotein</fullName>
    </recommendedName>
</protein>
<keyword evidence="4" id="KW-1185">Reference proteome</keyword>
<sequence>MKRTVLLLAAVCGASALAGCVGFVPVPAGPVEVQGAYHHHPGPPRHMRDRDGDGVPNRYDRRPGNPYRY</sequence>
<organism evidence="3 4">
    <name type="scientific">Ramlibacter henchirensis</name>
    <dbReference type="NCBI Taxonomy" id="204072"/>
    <lineage>
        <taxon>Bacteria</taxon>
        <taxon>Pseudomonadati</taxon>
        <taxon>Pseudomonadota</taxon>
        <taxon>Betaproteobacteria</taxon>
        <taxon>Burkholderiales</taxon>
        <taxon>Comamonadaceae</taxon>
        <taxon>Ramlibacter</taxon>
    </lineage>
</organism>
<evidence type="ECO:0000313" key="4">
    <source>
        <dbReference type="Proteomes" id="UP000298180"/>
    </source>
</evidence>
<feature type="chain" id="PRO_5021256475" description="Lipoprotein" evidence="2">
    <location>
        <begin position="19"/>
        <end position="69"/>
    </location>
</feature>
<evidence type="ECO:0000313" key="3">
    <source>
        <dbReference type="EMBL" id="TFZ06291.1"/>
    </source>
</evidence>
<dbReference type="AlphaFoldDB" id="A0A4Z0C4S5"/>
<accession>A0A4Z0C4S5</accession>
<feature type="region of interest" description="Disordered" evidence="1">
    <location>
        <begin position="32"/>
        <end position="69"/>
    </location>
</feature>
<dbReference type="EMBL" id="SMLM01000001">
    <property type="protein sequence ID" value="TFZ06291.1"/>
    <property type="molecule type" value="Genomic_DNA"/>
</dbReference>
<dbReference type="PROSITE" id="PS51257">
    <property type="entry name" value="PROKAR_LIPOPROTEIN"/>
    <property type="match status" value="1"/>
</dbReference>
<comment type="caution">
    <text evidence="3">The sequence shown here is derived from an EMBL/GenBank/DDBJ whole genome shotgun (WGS) entry which is preliminary data.</text>
</comment>
<evidence type="ECO:0008006" key="5">
    <source>
        <dbReference type="Google" id="ProtNLM"/>
    </source>
</evidence>
<evidence type="ECO:0000256" key="2">
    <source>
        <dbReference type="SAM" id="SignalP"/>
    </source>
</evidence>
<name>A0A4Z0C4S5_9BURK</name>
<reference evidence="3 4" key="1">
    <citation type="submission" date="2019-03" db="EMBL/GenBank/DDBJ databases">
        <title>Ramlibacter henchirensis DSM 14656, whole genome shotgun sequence.</title>
        <authorList>
            <person name="Zhang X."/>
            <person name="Feng G."/>
            <person name="Zhu H."/>
        </authorList>
    </citation>
    <scope>NUCLEOTIDE SEQUENCE [LARGE SCALE GENOMIC DNA]</scope>
    <source>
        <strain evidence="3 4">DSM 14656</strain>
    </source>
</reference>
<gene>
    <name evidence="3" type="ORF">EZ313_06505</name>
</gene>
<dbReference type="Proteomes" id="UP000298180">
    <property type="component" value="Unassembled WGS sequence"/>
</dbReference>
<dbReference type="OrthoDB" id="8856806at2"/>